<keyword evidence="2" id="KW-0456">Lyase</keyword>
<comment type="similarity">
    <text evidence="1">Belongs to the enoyl-CoA hydratase/isomerase family.</text>
</comment>
<dbReference type="GO" id="GO:0016829">
    <property type="term" value="F:lyase activity"/>
    <property type="evidence" value="ECO:0007669"/>
    <property type="project" value="UniProtKB-KW"/>
</dbReference>
<dbReference type="CDD" id="cd06558">
    <property type="entry name" value="crotonase-like"/>
    <property type="match status" value="1"/>
</dbReference>
<accession>A0A1Y3Q3M2</accession>
<dbReference type="EMBL" id="LZRT01000004">
    <property type="protein sequence ID" value="OUM91139.1"/>
    <property type="molecule type" value="Genomic_DNA"/>
</dbReference>
<comment type="caution">
    <text evidence="3">The sequence shown here is derived from an EMBL/GenBank/DDBJ whole genome shotgun (WGS) entry which is preliminary data.</text>
</comment>
<evidence type="ECO:0000256" key="2">
    <source>
        <dbReference type="ARBA" id="ARBA00023239"/>
    </source>
</evidence>
<dbReference type="Pfam" id="PF00378">
    <property type="entry name" value="ECH_1"/>
    <property type="match status" value="1"/>
</dbReference>
<dbReference type="PANTHER" id="PTHR11941">
    <property type="entry name" value="ENOYL-COA HYDRATASE-RELATED"/>
    <property type="match status" value="1"/>
</dbReference>
<name>A0A1Y3Q3M2_9BACI</name>
<dbReference type="AlphaFoldDB" id="A0A1Y3Q3M2"/>
<dbReference type="Gene3D" id="1.10.12.10">
    <property type="entry name" value="Lyase 2-enoyl-coa Hydratase, Chain A, domain 2"/>
    <property type="match status" value="1"/>
</dbReference>
<dbReference type="SUPFAM" id="SSF52096">
    <property type="entry name" value="ClpP/crotonase"/>
    <property type="match status" value="1"/>
</dbReference>
<dbReference type="InterPro" id="IPR014748">
    <property type="entry name" value="Enoyl-CoA_hydra_C"/>
</dbReference>
<proteinExistence type="inferred from homology"/>
<reference evidence="4" key="1">
    <citation type="submission" date="2016-06" db="EMBL/GenBank/DDBJ databases">
        <authorList>
            <person name="Nascimento L."/>
            <person name="Pereira R.V."/>
            <person name="Martins L.F."/>
            <person name="Quaggio R.B."/>
            <person name="Silva A.M."/>
            <person name="Setubal J.C."/>
        </authorList>
    </citation>
    <scope>NUCLEOTIDE SEQUENCE [LARGE SCALE GENOMIC DNA]</scope>
</reference>
<dbReference type="Proteomes" id="UP000196475">
    <property type="component" value="Unassembled WGS sequence"/>
</dbReference>
<dbReference type="FunFam" id="3.90.226.10:FF:000009">
    <property type="entry name" value="Carnitinyl-CoA dehydratase"/>
    <property type="match status" value="1"/>
</dbReference>
<dbReference type="PANTHER" id="PTHR11941:SF54">
    <property type="entry name" value="ENOYL-COA HYDRATASE, MITOCHONDRIAL"/>
    <property type="match status" value="1"/>
</dbReference>
<dbReference type="InterPro" id="IPR001753">
    <property type="entry name" value="Enoyl-CoA_hydra/iso"/>
</dbReference>
<evidence type="ECO:0000256" key="1">
    <source>
        <dbReference type="ARBA" id="ARBA00005254"/>
    </source>
</evidence>
<sequence length="258" mass="28460">MYETILVEMSGNVKTITLNRPGQFNALNQQLLLELTQEIIKTKSEKHCRALIMTGVGNHFAVGADLKGIADMDVDAFQSYIHLFQELLWQLENLPILTVAAVKGYAYGGGCELSLACDFRFASPDAKFALPEIKLGLIPGAGGTYRLPKLIGLSRAKMMLYTGEPVTADEAFRMGLVDRVIEGESLSSEATAFCKKIAQQPIWAFQALKQSSQHAVQVDVYSARQMEVQSILSVFKTKDRAEGVQAFMEKRSPNFTGE</sequence>
<dbReference type="GO" id="GO:0006635">
    <property type="term" value="P:fatty acid beta-oxidation"/>
    <property type="evidence" value="ECO:0007669"/>
    <property type="project" value="TreeGrafter"/>
</dbReference>
<organism evidence="3 4">
    <name type="scientific">Bacillus thermozeamaize</name>
    <dbReference type="NCBI Taxonomy" id="230954"/>
    <lineage>
        <taxon>Bacteria</taxon>
        <taxon>Bacillati</taxon>
        <taxon>Bacillota</taxon>
        <taxon>Bacilli</taxon>
        <taxon>Bacillales</taxon>
        <taxon>Bacillaceae</taxon>
        <taxon>Bacillus</taxon>
    </lineage>
</organism>
<dbReference type="InterPro" id="IPR029045">
    <property type="entry name" value="ClpP/crotonase-like_dom_sf"/>
</dbReference>
<protein>
    <recommendedName>
        <fullName evidence="5">Enoyl-CoA hydratase</fullName>
    </recommendedName>
</protein>
<evidence type="ECO:0000313" key="3">
    <source>
        <dbReference type="EMBL" id="OUM91139.1"/>
    </source>
</evidence>
<dbReference type="Gene3D" id="3.90.226.10">
    <property type="entry name" value="2-enoyl-CoA Hydratase, Chain A, domain 1"/>
    <property type="match status" value="1"/>
</dbReference>
<evidence type="ECO:0008006" key="5">
    <source>
        <dbReference type="Google" id="ProtNLM"/>
    </source>
</evidence>
<evidence type="ECO:0000313" key="4">
    <source>
        <dbReference type="Proteomes" id="UP000196475"/>
    </source>
</evidence>
<gene>
    <name evidence="3" type="ORF">BAA01_09600</name>
</gene>